<comment type="subcellular location">
    <subcellularLocation>
        <location evidence="1">Mitochondrion</location>
    </subcellularLocation>
</comment>
<evidence type="ECO:0000256" key="2">
    <source>
        <dbReference type="ARBA" id="ARBA00008197"/>
    </source>
</evidence>
<evidence type="ECO:0000256" key="5">
    <source>
        <dbReference type="SAM" id="MobiDB-lite"/>
    </source>
</evidence>
<keyword evidence="7" id="KW-1185">Reference proteome</keyword>
<dbReference type="PANTHER" id="PTHR28163:SF1">
    <property type="entry name" value="PROTEIN PET117 HOMOLOG, MITOCHONDRIAL"/>
    <property type="match status" value="1"/>
</dbReference>
<keyword evidence="4" id="KW-0496">Mitochondrion</keyword>
<evidence type="ECO:0000313" key="7">
    <source>
        <dbReference type="Proteomes" id="UP001388673"/>
    </source>
</evidence>
<organism evidence="6 7">
    <name type="scientific">Kwoniella newhampshirensis</name>
    <dbReference type="NCBI Taxonomy" id="1651941"/>
    <lineage>
        <taxon>Eukaryota</taxon>
        <taxon>Fungi</taxon>
        <taxon>Dikarya</taxon>
        <taxon>Basidiomycota</taxon>
        <taxon>Agaricomycotina</taxon>
        <taxon>Tremellomycetes</taxon>
        <taxon>Tremellales</taxon>
        <taxon>Cryptococcaceae</taxon>
        <taxon>Kwoniella</taxon>
    </lineage>
</organism>
<dbReference type="GO" id="GO:0033617">
    <property type="term" value="P:mitochondrial respiratory chain complex IV assembly"/>
    <property type="evidence" value="ECO:0007669"/>
    <property type="project" value="TreeGrafter"/>
</dbReference>
<feature type="compositionally biased region" description="Basic and acidic residues" evidence="5">
    <location>
        <begin position="138"/>
        <end position="154"/>
    </location>
</feature>
<accession>A0AAW0Z742</accession>
<feature type="region of interest" description="Disordered" evidence="5">
    <location>
        <begin position="60"/>
        <end position="177"/>
    </location>
</feature>
<dbReference type="Pfam" id="PF15786">
    <property type="entry name" value="PET117"/>
    <property type="match status" value="1"/>
</dbReference>
<feature type="compositionally biased region" description="Polar residues" evidence="5">
    <location>
        <begin position="60"/>
        <end position="78"/>
    </location>
</feature>
<dbReference type="PANTHER" id="PTHR28163">
    <property type="entry name" value="PROTEIN PET117 HOMOLOG, MITOCHONDRIAL"/>
    <property type="match status" value="1"/>
</dbReference>
<dbReference type="KEGG" id="kne:92177840"/>
<comment type="similarity">
    <text evidence="2">Belongs to the PET117 family.</text>
</comment>
<dbReference type="RefSeq" id="XP_066806256.1">
    <property type="nucleotide sequence ID" value="XM_066943714.1"/>
</dbReference>
<proteinExistence type="inferred from homology"/>
<dbReference type="InterPro" id="IPR031568">
    <property type="entry name" value="Pet117"/>
</dbReference>
<feature type="compositionally biased region" description="Low complexity" evidence="5">
    <location>
        <begin position="79"/>
        <end position="100"/>
    </location>
</feature>
<keyword evidence="3" id="KW-0809">Transit peptide</keyword>
<evidence type="ECO:0000256" key="3">
    <source>
        <dbReference type="ARBA" id="ARBA00022946"/>
    </source>
</evidence>
<gene>
    <name evidence="6" type="ORF">IAR55_000580</name>
</gene>
<name>A0AAW0Z742_9TREE</name>
<dbReference type="AlphaFoldDB" id="A0AAW0Z742"/>
<sequence length="177" mass="19223">MSRSAKIFLASSFAVAGTTVWGVHYLQKWESDNMYQGVVKDEARLAAKAAAAAMSILPSSLTPNTLIPSSPNTSTPAHSSSTPLNTPSSPVQQPLSQPKPAYTIPDPHGVKQPPPVVDEDCITCQISPPPQLLEAQSAEERRRERTMRAKEYEQQKALGSRLAREQNSSGEESKRLV</sequence>
<protein>
    <submittedName>
        <fullName evidence="6">Uncharacterized protein</fullName>
    </submittedName>
</protein>
<dbReference type="GeneID" id="92177840"/>
<comment type="caution">
    <text evidence="6">The sequence shown here is derived from an EMBL/GenBank/DDBJ whole genome shotgun (WGS) entry which is preliminary data.</text>
</comment>
<dbReference type="Proteomes" id="UP001388673">
    <property type="component" value="Unassembled WGS sequence"/>
</dbReference>
<evidence type="ECO:0000313" key="6">
    <source>
        <dbReference type="EMBL" id="KAK8870010.1"/>
    </source>
</evidence>
<evidence type="ECO:0000256" key="4">
    <source>
        <dbReference type="ARBA" id="ARBA00023128"/>
    </source>
</evidence>
<reference evidence="6 7" key="1">
    <citation type="journal article" date="2024" name="bioRxiv">
        <title>Comparative genomics of Cryptococcus and Kwoniella reveals pathogenesis evolution and contrasting karyotype dynamics via intercentromeric recombination or chromosome fusion.</title>
        <authorList>
            <person name="Coelho M.A."/>
            <person name="David-Palma M."/>
            <person name="Shea T."/>
            <person name="Bowers K."/>
            <person name="McGinley-Smith S."/>
            <person name="Mohammad A.W."/>
            <person name="Gnirke A."/>
            <person name="Yurkov A.M."/>
            <person name="Nowrousian M."/>
            <person name="Sun S."/>
            <person name="Cuomo C.A."/>
            <person name="Heitman J."/>
        </authorList>
    </citation>
    <scope>NUCLEOTIDE SEQUENCE [LARGE SCALE GENOMIC DNA]</scope>
    <source>
        <strain evidence="6 7">CBS 13917</strain>
    </source>
</reference>
<dbReference type="GO" id="GO:0005739">
    <property type="term" value="C:mitochondrion"/>
    <property type="evidence" value="ECO:0007669"/>
    <property type="project" value="UniProtKB-SubCell"/>
</dbReference>
<dbReference type="EMBL" id="JBCAWK010000001">
    <property type="protein sequence ID" value="KAK8870010.1"/>
    <property type="molecule type" value="Genomic_DNA"/>
</dbReference>
<evidence type="ECO:0000256" key="1">
    <source>
        <dbReference type="ARBA" id="ARBA00004173"/>
    </source>
</evidence>